<keyword evidence="1" id="KW-0808">Transferase</keyword>
<name>A0A392RGF3_9FABA</name>
<sequence>MLTEQFSELLQEKKLTVKDNEDSTADFLAGFFFSRSPYAKLLKCMGISVYVHSVSTGAITYCLDFSAGEE</sequence>
<dbReference type="Proteomes" id="UP000265520">
    <property type="component" value="Unassembled WGS sequence"/>
</dbReference>
<reference evidence="1 2" key="1">
    <citation type="journal article" date="2018" name="Front. Plant Sci.">
        <title>Red Clover (Trifolium pratense) and Zigzag Clover (T. medium) - A Picture of Genomic Similarities and Differences.</title>
        <authorList>
            <person name="Dluhosova J."/>
            <person name="Istvanek J."/>
            <person name="Nedelnik J."/>
            <person name="Repkova J."/>
        </authorList>
    </citation>
    <scope>NUCLEOTIDE SEQUENCE [LARGE SCALE GENOMIC DNA]</scope>
    <source>
        <strain evidence="2">cv. 10/8</strain>
        <tissue evidence="1">Leaf</tissue>
    </source>
</reference>
<dbReference type="AlphaFoldDB" id="A0A392RGF3"/>
<protein>
    <submittedName>
        <fullName evidence="1">Tyrosine-protein kinase Lyn</fullName>
    </submittedName>
</protein>
<dbReference type="GO" id="GO:0016301">
    <property type="term" value="F:kinase activity"/>
    <property type="evidence" value="ECO:0007669"/>
    <property type="project" value="UniProtKB-KW"/>
</dbReference>
<accession>A0A392RGF3</accession>
<dbReference type="EMBL" id="LXQA010216063">
    <property type="protein sequence ID" value="MCI34665.1"/>
    <property type="molecule type" value="Genomic_DNA"/>
</dbReference>
<keyword evidence="1" id="KW-0418">Kinase</keyword>
<organism evidence="1 2">
    <name type="scientific">Trifolium medium</name>
    <dbReference type="NCBI Taxonomy" id="97028"/>
    <lineage>
        <taxon>Eukaryota</taxon>
        <taxon>Viridiplantae</taxon>
        <taxon>Streptophyta</taxon>
        <taxon>Embryophyta</taxon>
        <taxon>Tracheophyta</taxon>
        <taxon>Spermatophyta</taxon>
        <taxon>Magnoliopsida</taxon>
        <taxon>eudicotyledons</taxon>
        <taxon>Gunneridae</taxon>
        <taxon>Pentapetalae</taxon>
        <taxon>rosids</taxon>
        <taxon>fabids</taxon>
        <taxon>Fabales</taxon>
        <taxon>Fabaceae</taxon>
        <taxon>Papilionoideae</taxon>
        <taxon>50 kb inversion clade</taxon>
        <taxon>NPAAA clade</taxon>
        <taxon>Hologalegina</taxon>
        <taxon>IRL clade</taxon>
        <taxon>Trifolieae</taxon>
        <taxon>Trifolium</taxon>
    </lineage>
</organism>
<evidence type="ECO:0000313" key="2">
    <source>
        <dbReference type="Proteomes" id="UP000265520"/>
    </source>
</evidence>
<evidence type="ECO:0000313" key="1">
    <source>
        <dbReference type="EMBL" id="MCI34665.1"/>
    </source>
</evidence>
<proteinExistence type="predicted"/>
<keyword evidence="2" id="KW-1185">Reference proteome</keyword>
<comment type="caution">
    <text evidence="1">The sequence shown here is derived from an EMBL/GenBank/DDBJ whole genome shotgun (WGS) entry which is preliminary data.</text>
</comment>